<dbReference type="SUPFAM" id="SSF63817">
    <property type="entry name" value="Sortase"/>
    <property type="match status" value="1"/>
</dbReference>
<evidence type="ECO:0000313" key="7">
    <source>
        <dbReference type="Proteomes" id="UP000215828"/>
    </source>
</evidence>
<proteinExistence type="predicted"/>
<dbReference type="Proteomes" id="UP000216316">
    <property type="component" value="Unassembled WGS sequence"/>
</dbReference>
<evidence type="ECO:0000256" key="2">
    <source>
        <dbReference type="ARBA" id="ARBA00022801"/>
    </source>
</evidence>
<dbReference type="RefSeq" id="WP_094496864.1">
    <property type="nucleotide sequence ID" value="NZ_CASCMS010000111.1"/>
</dbReference>
<dbReference type="InterPro" id="IPR005754">
    <property type="entry name" value="Sortase"/>
</dbReference>
<dbReference type="NCBIfam" id="TIGR01076">
    <property type="entry name" value="sortase_fam"/>
    <property type="match status" value="1"/>
</dbReference>
<dbReference type="Proteomes" id="UP000215828">
    <property type="component" value="Unassembled WGS sequence"/>
</dbReference>
<reference evidence="7 8" key="3">
    <citation type="submission" date="2017-09" db="EMBL/GenBank/DDBJ databases">
        <title>Tripartite evolution among Lactobacillus johnsonii, Lactobacillus taiwanensis, Lactobacillus reuteri and their rodent host.</title>
        <authorList>
            <person name="Wang T."/>
            <person name="Knowles S."/>
            <person name="Cheng C."/>
        </authorList>
    </citation>
    <scope>NUCLEOTIDE SEQUENCE [LARGE SCALE GENOMIC DNA]</scope>
    <source>
        <strain evidence="6 7">609q</strain>
        <strain evidence="5 8">609u</strain>
    </source>
</reference>
<feature type="active site" description="Proton donor/acceptor" evidence="4">
    <location>
        <position position="132"/>
    </location>
</feature>
<dbReference type="InterPro" id="IPR023365">
    <property type="entry name" value="Sortase_dom-sf"/>
</dbReference>
<protein>
    <submittedName>
        <fullName evidence="6">Sortase</fullName>
    </submittedName>
</protein>
<evidence type="ECO:0000256" key="1">
    <source>
        <dbReference type="ARBA" id="ARBA00022670"/>
    </source>
</evidence>
<dbReference type="GO" id="GO:0006508">
    <property type="term" value="P:proteolysis"/>
    <property type="evidence" value="ECO:0007669"/>
    <property type="project" value="UniProtKB-KW"/>
</dbReference>
<dbReference type="GO" id="GO:0008234">
    <property type="term" value="F:cysteine-type peptidase activity"/>
    <property type="evidence" value="ECO:0007669"/>
    <property type="project" value="UniProtKB-KW"/>
</dbReference>
<evidence type="ECO:0000313" key="6">
    <source>
        <dbReference type="EMBL" id="OYR93226.1"/>
    </source>
</evidence>
<name>A0A256LJM7_9LACO</name>
<gene>
    <name evidence="5" type="ORF">CBF53_00545</name>
    <name evidence="6" type="ORF">CBF70_01130</name>
</gene>
<keyword evidence="3" id="KW-0788">Thiol protease</keyword>
<keyword evidence="2" id="KW-0378">Hydrolase</keyword>
<comment type="caution">
    <text evidence="6">The sequence shown here is derived from an EMBL/GenBank/DDBJ whole genome shotgun (WGS) entry which is preliminary data.</text>
</comment>
<dbReference type="Pfam" id="PF04203">
    <property type="entry name" value="Sortase"/>
    <property type="match status" value="1"/>
</dbReference>
<accession>A0A256LJM7</accession>
<evidence type="ECO:0000256" key="3">
    <source>
        <dbReference type="ARBA" id="ARBA00022807"/>
    </source>
</evidence>
<feature type="active site" description="Acyl-thioester intermediate" evidence="4">
    <location>
        <position position="206"/>
    </location>
</feature>
<reference evidence="6 7" key="1">
    <citation type="submission" date="2017-04" db="EMBL/GenBank/DDBJ databases">
        <authorList>
            <person name="Afonso C.L."/>
            <person name="Miller P.J."/>
            <person name="Scott M.A."/>
            <person name="Spackman E."/>
            <person name="Goraichik I."/>
            <person name="Dimitrov K.M."/>
            <person name="Suarez D.L."/>
            <person name="Swayne D.E."/>
        </authorList>
    </citation>
    <scope>NUCLEOTIDE SEQUENCE [LARGE SCALE GENOMIC DNA]</scope>
    <source>
        <strain evidence="6 7">609q</strain>
    </source>
</reference>
<evidence type="ECO:0000256" key="4">
    <source>
        <dbReference type="PIRSR" id="PIRSR605754-1"/>
    </source>
</evidence>
<dbReference type="EMBL" id="NGNX01000003">
    <property type="protein sequence ID" value="OYR93226.1"/>
    <property type="molecule type" value="Genomic_DNA"/>
</dbReference>
<keyword evidence="8" id="KW-1185">Reference proteome</keyword>
<reference evidence="5 8" key="2">
    <citation type="submission" date="2017-05" db="EMBL/GenBank/DDBJ databases">
        <authorList>
            <person name="Lin X.B."/>
            <person name="Stothard P."/>
            <person name="Tasseva G."/>
            <person name="Walter J."/>
        </authorList>
    </citation>
    <scope>NUCLEOTIDE SEQUENCE [LARGE SCALE GENOMIC DNA]</scope>
    <source>
        <strain evidence="5 8">609u</strain>
    </source>
</reference>
<organism evidence="6 7">
    <name type="scientific">Lactobacillus taiwanensis</name>
    <dbReference type="NCBI Taxonomy" id="508451"/>
    <lineage>
        <taxon>Bacteria</taxon>
        <taxon>Bacillati</taxon>
        <taxon>Bacillota</taxon>
        <taxon>Bacilli</taxon>
        <taxon>Lactobacillales</taxon>
        <taxon>Lactobacillaceae</taxon>
        <taxon>Lactobacillus</taxon>
    </lineage>
</organism>
<dbReference type="InterPro" id="IPR042007">
    <property type="entry name" value="Sortase_A"/>
</dbReference>
<evidence type="ECO:0000313" key="5">
    <source>
        <dbReference type="EMBL" id="OYR89010.1"/>
    </source>
</evidence>
<sequence length="222" mass="24615">MKAFLKSKNGKRATIITLLVLIIAAFALYMHNADENLLNHKVDSAVTMNSTKNTLKEDDIRPFTRSDLLRNRKKALQLGVDKYPNGYLIIPAIGIKLPIYNRANNYTLSLGVGKSYYLDSQFGKGNFVVAGHDMEIPGVLLSDLHNVRLGEQVILTGYNGQQYKYRVTSKKVVPPTVKIVDGKPIAGSAFYMPQNNEKPIVTVYTCANGGINRLVVQGELEN</sequence>
<dbReference type="CDD" id="cd06165">
    <property type="entry name" value="Sortase_A"/>
    <property type="match status" value="1"/>
</dbReference>
<dbReference type="EMBL" id="NGNV01000002">
    <property type="protein sequence ID" value="OYR89010.1"/>
    <property type="molecule type" value="Genomic_DNA"/>
</dbReference>
<dbReference type="Gene3D" id="2.40.260.10">
    <property type="entry name" value="Sortase"/>
    <property type="match status" value="1"/>
</dbReference>
<keyword evidence="1" id="KW-0645">Protease</keyword>
<dbReference type="AlphaFoldDB" id="A0A256LJM7"/>
<evidence type="ECO:0000313" key="8">
    <source>
        <dbReference type="Proteomes" id="UP000216316"/>
    </source>
</evidence>